<dbReference type="InterPro" id="IPR023346">
    <property type="entry name" value="Lysozyme-like_dom_sf"/>
</dbReference>
<dbReference type="Proteomes" id="UP001595880">
    <property type="component" value="Unassembled WGS sequence"/>
</dbReference>
<keyword evidence="4" id="KW-0328">Glycosyltransferase</keyword>
<evidence type="ECO:0000313" key="19">
    <source>
        <dbReference type="EMBL" id="MFC4388681.1"/>
    </source>
</evidence>
<feature type="domain" description="Glycosyl transferase family 51" evidence="18">
    <location>
        <begin position="64"/>
        <end position="238"/>
    </location>
</feature>
<reference evidence="20" key="1">
    <citation type="journal article" date="2019" name="Int. J. Syst. Evol. Microbiol.">
        <title>The Global Catalogue of Microorganisms (GCM) 10K type strain sequencing project: providing services to taxonomists for standard genome sequencing and annotation.</title>
        <authorList>
            <consortium name="The Broad Institute Genomics Platform"/>
            <consortium name="The Broad Institute Genome Sequencing Center for Infectious Disease"/>
            <person name="Wu L."/>
            <person name="Ma J."/>
        </authorList>
    </citation>
    <scope>NUCLEOTIDE SEQUENCE [LARGE SCALE GENOMIC DNA]</scope>
    <source>
        <strain evidence="20">KACC 14058</strain>
    </source>
</reference>
<feature type="domain" description="Penicillin-binding protein transpeptidase" evidence="17">
    <location>
        <begin position="331"/>
        <end position="577"/>
    </location>
</feature>
<keyword evidence="1" id="KW-1003">Cell membrane</keyword>
<keyword evidence="9" id="KW-0573">Peptidoglycan synthesis</keyword>
<dbReference type="Gene3D" id="3.40.710.10">
    <property type="entry name" value="DD-peptidase/beta-lactamase superfamily"/>
    <property type="match status" value="1"/>
</dbReference>
<evidence type="ECO:0000256" key="15">
    <source>
        <dbReference type="ARBA" id="ARBA00049902"/>
    </source>
</evidence>
<keyword evidence="6 16" id="KW-0812">Transmembrane</keyword>
<accession>A0ABV8VYE7</accession>
<sequence length="725" mass="82612">MNILKKNNKILKQLIRFKWPLMIIASMFTLALIGYLFILFGGKFIFDEEAVILPRASKVVAEDGTLLGKLYTENRDYVTIDEIPDYVEEAFLALEDRRFYQHAGVSFPAVARAITRDIIAMEKVEGGSTITQQLAKNLFLVNDKTWMRKTKEVMASIYLERNYTKKNILELYLNEVYFAHGIYGVGTASDYFFGKTVEELTIDEAALLAAMIKAPNTYSPYINIDKAKERKNVALQAMEAYGTISTEEMLSYQTKNIDVQEKQEEQEPWLDDYFAYVLDEVEARYDLSREELKRGGYTIQTHIDPFIQEVAYKQIQEESYSAPKNENKEYAFVLMEQETGHLTALIAGKSYELGGTNHLRTRLQPGSLMKPIAVYGPAMELGMFGPYDYLKDEDVDYNGYRVNNANNIYDGEIMMYDAIVQSKNAPAVWTLNQVGIDYSKTILEKMHISIEDEGLAIALGGLQYGLTPIEVTEAYRPFIHHGKWTQAQSINKILDKYNKEVKQESGQKEVTIFDKQVAWNILRMLEDVVKEGTAKYGEFSQALAGKTGSTQHPIKKEKTKDAWFTGITPSYVVTTWIGFDEATEANYMDTSSDASVRLTKSILSEIHKHQELESVFKKPDDVDELEEPIELPTITDLTGDVQFGGVTLVKGKLQWTPSDDERVVYRIYRRKDEEKELVGEVTGIGEYTINRVNIFKKDMYYVVPYNSLTNSEGTPSNAVTLSFDL</sequence>
<evidence type="ECO:0000313" key="20">
    <source>
        <dbReference type="Proteomes" id="UP001595880"/>
    </source>
</evidence>
<evidence type="ECO:0000256" key="7">
    <source>
        <dbReference type="ARBA" id="ARBA00022801"/>
    </source>
</evidence>
<dbReference type="Gene3D" id="1.10.3810.10">
    <property type="entry name" value="Biosynthetic peptidoglycan transglycosylase-like"/>
    <property type="match status" value="1"/>
</dbReference>
<evidence type="ECO:0000256" key="1">
    <source>
        <dbReference type="ARBA" id="ARBA00022475"/>
    </source>
</evidence>
<name>A0ABV8VYE7_9BACI</name>
<evidence type="ECO:0000256" key="12">
    <source>
        <dbReference type="ARBA" id="ARBA00023268"/>
    </source>
</evidence>
<dbReference type="InterPro" id="IPR036950">
    <property type="entry name" value="PBP_transglycosylase"/>
</dbReference>
<dbReference type="PANTHER" id="PTHR32282">
    <property type="entry name" value="BINDING PROTEIN TRANSPEPTIDASE, PUTATIVE-RELATED"/>
    <property type="match status" value="1"/>
</dbReference>
<evidence type="ECO:0000256" key="16">
    <source>
        <dbReference type="SAM" id="Phobius"/>
    </source>
</evidence>
<keyword evidence="13" id="KW-0961">Cell wall biogenesis/degradation</keyword>
<keyword evidence="3" id="KW-0645">Protease</keyword>
<comment type="catalytic activity">
    <reaction evidence="14">
        <text>Preferential cleavage: (Ac)2-L-Lys-D-Ala-|-D-Ala. Also transpeptidation of peptidyl-alanyl moieties that are N-acyl substituents of D-alanine.</text>
        <dbReference type="EC" id="3.4.16.4"/>
    </reaction>
</comment>
<keyword evidence="20" id="KW-1185">Reference proteome</keyword>
<evidence type="ECO:0000256" key="2">
    <source>
        <dbReference type="ARBA" id="ARBA00022645"/>
    </source>
</evidence>
<dbReference type="RefSeq" id="WP_390199898.1">
    <property type="nucleotide sequence ID" value="NZ_JBHSDV010000004.1"/>
</dbReference>
<dbReference type="SUPFAM" id="SSF56601">
    <property type="entry name" value="beta-lactamase/transpeptidase-like"/>
    <property type="match status" value="1"/>
</dbReference>
<keyword evidence="11 16" id="KW-0472">Membrane</keyword>
<comment type="catalytic activity">
    <reaction evidence="15">
        <text>[GlcNAc-(1-&gt;4)-Mur2Ac(oyl-L-Ala-gamma-D-Glu-L-Lys-D-Ala-D-Ala)](n)-di-trans,octa-cis-undecaprenyl diphosphate + beta-D-GlcNAc-(1-&gt;4)-Mur2Ac(oyl-L-Ala-gamma-D-Glu-L-Lys-D-Ala-D-Ala)-di-trans,octa-cis-undecaprenyl diphosphate = [GlcNAc-(1-&gt;4)-Mur2Ac(oyl-L-Ala-gamma-D-Glu-L-Lys-D-Ala-D-Ala)](n+1)-di-trans,octa-cis-undecaprenyl diphosphate + di-trans,octa-cis-undecaprenyl diphosphate + H(+)</text>
        <dbReference type="Rhea" id="RHEA:23708"/>
        <dbReference type="Rhea" id="RHEA-COMP:9602"/>
        <dbReference type="Rhea" id="RHEA-COMP:9603"/>
        <dbReference type="ChEBI" id="CHEBI:15378"/>
        <dbReference type="ChEBI" id="CHEBI:58405"/>
        <dbReference type="ChEBI" id="CHEBI:60033"/>
        <dbReference type="ChEBI" id="CHEBI:78435"/>
        <dbReference type="EC" id="2.4.99.28"/>
    </reaction>
</comment>
<evidence type="ECO:0000256" key="9">
    <source>
        <dbReference type="ARBA" id="ARBA00022984"/>
    </source>
</evidence>
<dbReference type="Pfam" id="PF00905">
    <property type="entry name" value="Transpeptidase"/>
    <property type="match status" value="1"/>
</dbReference>
<dbReference type="InterPro" id="IPR001264">
    <property type="entry name" value="Glyco_trans_51"/>
</dbReference>
<evidence type="ECO:0000259" key="18">
    <source>
        <dbReference type="Pfam" id="PF00912"/>
    </source>
</evidence>
<evidence type="ECO:0000256" key="4">
    <source>
        <dbReference type="ARBA" id="ARBA00022676"/>
    </source>
</evidence>
<gene>
    <name evidence="19" type="ORF">ACFOZ1_12850</name>
</gene>
<keyword evidence="10 16" id="KW-1133">Transmembrane helix</keyword>
<feature type="transmembrane region" description="Helical" evidence="16">
    <location>
        <begin position="21"/>
        <end position="46"/>
    </location>
</feature>
<evidence type="ECO:0000256" key="13">
    <source>
        <dbReference type="ARBA" id="ARBA00023316"/>
    </source>
</evidence>
<keyword evidence="8" id="KW-0133">Cell shape</keyword>
<dbReference type="InterPro" id="IPR050396">
    <property type="entry name" value="Glycosyltr_51/Transpeptidase"/>
</dbReference>
<dbReference type="Pfam" id="PF00912">
    <property type="entry name" value="Transgly"/>
    <property type="match status" value="1"/>
</dbReference>
<protein>
    <submittedName>
        <fullName evidence="19">Transglycosylase domain-containing protein</fullName>
    </submittedName>
</protein>
<keyword evidence="5" id="KW-0808">Transferase</keyword>
<dbReference type="EMBL" id="JBHSDV010000004">
    <property type="protein sequence ID" value="MFC4388681.1"/>
    <property type="molecule type" value="Genomic_DNA"/>
</dbReference>
<evidence type="ECO:0000256" key="10">
    <source>
        <dbReference type="ARBA" id="ARBA00022989"/>
    </source>
</evidence>
<evidence type="ECO:0000256" key="5">
    <source>
        <dbReference type="ARBA" id="ARBA00022679"/>
    </source>
</evidence>
<evidence type="ECO:0000256" key="6">
    <source>
        <dbReference type="ARBA" id="ARBA00022692"/>
    </source>
</evidence>
<organism evidence="19 20">
    <name type="scientific">Gracilibacillus marinus</name>
    <dbReference type="NCBI Taxonomy" id="630535"/>
    <lineage>
        <taxon>Bacteria</taxon>
        <taxon>Bacillati</taxon>
        <taxon>Bacillota</taxon>
        <taxon>Bacilli</taxon>
        <taxon>Bacillales</taxon>
        <taxon>Bacillaceae</taxon>
        <taxon>Gracilibacillus</taxon>
    </lineage>
</organism>
<dbReference type="InterPro" id="IPR012338">
    <property type="entry name" value="Beta-lactam/transpept-like"/>
</dbReference>
<evidence type="ECO:0000256" key="14">
    <source>
        <dbReference type="ARBA" id="ARBA00034000"/>
    </source>
</evidence>
<evidence type="ECO:0000259" key="17">
    <source>
        <dbReference type="Pfam" id="PF00905"/>
    </source>
</evidence>
<dbReference type="SUPFAM" id="SSF53955">
    <property type="entry name" value="Lysozyme-like"/>
    <property type="match status" value="1"/>
</dbReference>
<evidence type="ECO:0000256" key="3">
    <source>
        <dbReference type="ARBA" id="ARBA00022670"/>
    </source>
</evidence>
<comment type="caution">
    <text evidence="19">The sequence shown here is derived from an EMBL/GenBank/DDBJ whole genome shotgun (WGS) entry which is preliminary data.</text>
</comment>
<dbReference type="InterPro" id="IPR001460">
    <property type="entry name" value="PCN-bd_Tpept"/>
</dbReference>
<evidence type="ECO:0000256" key="11">
    <source>
        <dbReference type="ARBA" id="ARBA00023136"/>
    </source>
</evidence>
<evidence type="ECO:0000256" key="8">
    <source>
        <dbReference type="ARBA" id="ARBA00022960"/>
    </source>
</evidence>
<keyword evidence="2" id="KW-0121">Carboxypeptidase</keyword>
<keyword evidence="12" id="KW-0511">Multifunctional enzyme</keyword>
<dbReference type="PANTHER" id="PTHR32282:SF32">
    <property type="entry name" value="PENICILLIN-BINDING PROTEIN 2A"/>
    <property type="match status" value="1"/>
</dbReference>
<proteinExistence type="predicted"/>
<keyword evidence="7" id="KW-0378">Hydrolase</keyword>